<evidence type="ECO:0000313" key="1">
    <source>
        <dbReference type="EMBL" id="KNH21856.1"/>
    </source>
</evidence>
<dbReference type="AlphaFoldDB" id="A0A0L1M0C2"/>
<dbReference type="Pfam" id="PF10963">
    <property type="entry name" value="Phage_TAC_10"/>
    <property type="match status" value="1"/>
</dbReference>
<evidence type="ECO:0000313" key="2">
    <source>
        <dbReference type="Proteomes" id="UP000036955"/>
    </source>
</evidence>
<sequence length="97" mass="10664">MSQIQSRDITLEVGTKEFTFTLTPQDVTKYFNAMTANNKVAPSFNLLSSTVLPAEKAELRELMANPVMTMQIAGALLEEYAPDVEIIVKKPSSTLIA</sequence>
<dbReference type="EMBL" id="LFQK01000048">
    <property type="protein sequence ID" value="KNH21856.1"/>
    <property type="molecule type" value="Genomic_DNA"/>
</dbReference>
<protein>
    <submittedName>
        <fullName evidence="1">Phage protein</fullName>
    </submittedName>
</protein>
<dbReference type="InterPro" id="IPR024406">
    <property type="entry name" value="TAC-10"/>
</dbReference>
<gene>
    <name evidence="1" type="ORF">ACS77_23070</name>
</gene>
<reference evidence="1 2" key="1">
    <citation type="submission" date="2015-06" db="EMBL/GenBank/DDBJ databases">
        <authorList>
            <person name="Hoefler B.C."/>
            <person name="Straight P.D."/>
        </authorList>
    </citation>
    <scope>NUCLEOTIDE SEQUENCE [LARGE SCALE GENOMIC DNA]</scope>
    <source>
        <strain evidence="1 2">Riq4</strain>
    </source>
</reference>
<organism evidence="1 2">
    <name type="scientific">Pseudomonas syringae</name>
    <dbReference type="NCBI Taxonomy" id="317"/>
    <lineage>
        <taxon>Bacteria</taxon>
        <taxon>Pseudomonadati</taxon>
        <taxon>Pseudomonadota</taxon>
        <taxon>Gammaproteobacteria</taxon>
        <taxon>Pseudomonadales</taxon>
        <taxon>Pseudomonadaceae</taxon>
        <taxon>Pseudomonas</taxon>
    </lineage>
</organism>
<accession>A0A0L1M0C2</accession>
<comment type="caution">
    <text evidence="1">The sequence shown here is derived from an EMBL/GenBank/DDBJ whole genome shotgun (WGS) entry which is preliminary data.</text>
</comment>
<dbReference type="Proteomes" id="UP000036955">
    <property type="component" value="Unassembled WGS sequence"/>
</dbReference>
<proteinExistence type="predicted"/>
<name>A0A0L1M0C2_PSESX</name>
<dbReference type="OrthoDB" id="5908298at2"/>
<dbReference type="PATRIC" id="fig|317.197.peg.4539"/>